<dbReference type="EMBL" id="CP012672">
    <property type="protein sequence ID" value="AUX35772.1"/>
    <property type="molecule type" value="Genomic_DNA"/>
</dbReference>
<proteinExistence type="predicted"/>
<dbReference type="AlphaFoldDB" id="A0A4V0NH83"/>
<evidence type="ECO:0000313" key="1">
    <source>
        <dbReference type="EMBL" id="AUX35772.1"/>
    </source>
</evidence>
<gene>
    <name evidence="1" type="ORF">SOCE836_079710</name>
</gene>
<evidence type="ECO:0000313" key="2">
    <source>
        <dbReference type="Proteomes" id="UP000295497"/>
    </source>
</evidence>
<accession>A0A4V0NH83</accession>
<protein>
    <submittedName>
        <fullName evidence="1">Uncharacterized protein</fullName>
    </submittedName>
</protein>
<organism evidence="1 2">
    <name type="scientific">Sorangium cellulosum</name>
    <name type="common">Polyangium cellulosum</name>
    <dbReference type="NCBI Taxonomy" id="56"/>
    <lineage>
        <taxon>Bacteria</taxon>
        <taxon>Pseudomonadati</taxon>
        <taxon>Myxococcota</taxon>
        <taxon>Polyangia</taxon>
        <taxon>Polyangiales</taxon>
        <taxon>Polyangiaceae</taxon>
        <taxon>Sorangium</taxon>
    </lineage>
</organism>
<dbReference type="Proteomes" id="UP000295497">
    <property type="component" value="Chromosome"/>
</dbReference>
<name>A0A4V0NH83_SORCE</name>
<sequence>MNTLAYLFRFTRIRVLVGKQEVDVPGELQSCSCLFLNALPRWLGEASKVRRVASGLVGTRTHAKRLQVRHETTVRGSLAYEQKLDDHIRL</sequence>
<reference evidence="1 2" key="1">
    <citation type="submission" date="2015-09" db="EMBL/GenBank/DDBJ databases">
        <title>Sorangium comparison.</title>
        <authorList>
            <person name="Zaburannyi N."/>
            <person name="Bunk B."/>
            <person name="Overmann J."/>
            <person name="Mueller R."/>
        </authorList>
    </citation>
    <scope>NUCLEOTIDE SEQUENCE [LARGE SCALE GENOMIC DNA]</scope>
    <source>
        <strain evidence="1 2">So ce836</strain>
    </source>
</reference>